<feature type="transmembrane region" description="Helical" evidence="1">
    <location>
        <begin position="163"/>
        <end position="183"/>
    </location>
</feature>
<feature type="transmembrane region" description="Helical" evidence="1">
    <location>
        <begin position="41"/>
        <end position="65"/>
    </location>
</feature>
<evidence type="ECO:0000259" key="2">
    <source>
        <dbReference type="Pfam" id="PF00487"/>
    </source>
</evidence>
<dbReference type="Proteomes" id="UP000545037">
    <property type="component" value="Unassembled WGS sequence"/>
</dbReference>
<dbReference type="GO" id="GO:0006629">
    <property type="term" value="P:lipid metabolic process"/>
    <property type="evidence" value="ECO:0007669"/>
    <property type="project" value="InterPro"/>
</dbReference>
<dbReference type="EMBL" id="JACHOR010000003">
    <property type="protein sequence ID" value="MBB5746226.1"/>
    <property type="molecule type" value="Genomic_DNA"/>
</dbReference>
<name>A0A7W9CIR4_9CAUL</name>
<dbReference type="Pfam" id="PF00487">
    <property type="entry name" value="FA_desaturase"/>
    <property type="match status" value="1"/>
</dbReference>
<keyword evidence="1" id="KW-0472">Membrane</keyword>
<proteinExistence type="predicted"/>
<accession>A0A7W9CIR4</accession>
<protein>
    <submittedName>
        <fullName evidence="3">Beta-carotene ketolase (CrtW type)</fullName>
    </submittedName>
</protein>
<organism evidence="3 4">
    <name type="scientific">Brevundimonas variabilis</name>
    <dbReference type="NCBI Taxonomy" id="74312"/>
    <lineage>
        <taxon>Bacteria</taxon>
        <taxon>Pseudomonadati</taxon>
        <taxon>Pseudomonadota</taxon>
        <taxon>Alphaproteobacteria</taxon>
        <taxon>Caulobacterales</taxon>
        <taxon>Caulobacteraceae</taxon>
        <taxon>Brevundimonas</taxon>
    </lineage>
</organism>
<keyword evidence="1" id="KW-1133">Transmembrane helix</keyword>
<keyword evidence="1" id="KW-0812">Transmembrane</keyword>
<dbReference type="InterPro" id="IPR005804">
    <property type="entry name" value="FA_desaturase_dom"/>
</dbReference>
<feature type="transmembrane region" description="Helical" evidence="1">
    <location>
        <begin position="139"/>
        <end position="157"/>
    </location>
</feature>
<sequence>MTLAPISRARQTMIGLGLAFAIVGTWLALHVWGVFFQPLGWPAVAIAPILILTQSWLGAGMFIVAHDSMHGSLAPGRPRVNAVIGQICVGAYAAFSYRRLNVCHHQHHRSPGSAEDPDFHAERPAEFGPWFFRFFTRYFGWREFAIVTAVLSVYLYVIKVNPLNVALFWGLPAILSALQLFVFGTWLPHRHETAGPDFADHHHARTLPMPWIASLLTCFHFGMHHEHHLSPNTPWWRLPEARREALKPSSTMRVV</sequence>
<comment type="caution">
    <text evidence="3">The sequence shown here is derived from an EMBL/GenBank/DDBJ whole genome shotgun (WGS) entry which is preliminary data.</text>
</comment>
<evidence type="ECO:0000313" key="3">
    <source>
        <dbReference type="EMBL" id="MBB5746226.1"/>
    </source>
</evidence>
<feature type="domain" description="Fatty acid desaturase" evidence="2">
    <location>
        <begin position="141"/>
        <end position="246"/>
    </location>
</feature>
<feature type="transmembrane region" description="Helical" evidence="1">
    <location>
        <begin position="12"/>
        <end position="35"/>
    </location>
</feature>
<gene>
    <name evidence="3" type="ORF">GGR13_001830</name>
</gene>
<evidence type="ECO:0000313" key="4">
    <source>
        <dbReference type="Proteomes" id="UP000545037"/>
    </source>
</evidence>
<keyword evidence="4" id="KW-1185">Reference proteome</keyword>
<dbReference type="AlphaFoldDB" id="A0A7W9CIR4"/>
<evidence type="ECO:0000256" key="1">
    <source>
        <dbReference type="SAM" id="Phobius"/>
    </source>
</evidence>
<reference evidence="3 4" key="1">
    <citation type="submission" date="2020-08" db="EMBL/GenBank/DDBJ databases">
        <title>Genomic Encyclopedia of Type Strains, Phase IV (KMG-IV): sequencing the most valuable type-strain genomes for metagenomic binning, comparative biology and taxonomic classification.</title>
        <authorList>
            <person name="Goeker M."/>
        </authorList>
    </citation>
    <scope>NUCLEOTIDE SEQUENCE [LARGE SCALE GENOMIC DNA]</scope>
    <source>
        <strain evidence="3 4">DSM 4737</strain>
    </source>
</reference>
<dbReference type="RefSeq" id="WP_343060327.1">
    <property type="nucleotide sequence ID" value="NZ_JACHOR010000003.1"/>
</dbReference>